<evidence type="ECO:0000256" key="4">
    <source>
        <dbReference type="ARBA" id="ARBA00022475"/>
    </source>
</evidence>
<keyword evidence="8" id="KW-0406">Ion transport</keyword>
<dbReference type="Gene3D" id="1.20.58.340">
    <property type="entry name" value="Magnesium transport protein CorA, transmembrane region"/>
    <property type="match status" value="2"/>
</dbReference>
<dbReference type="GO" id="GO:0015087">
    <property type="term" value="F:cobalt ion transmembrane transporter activity"/>
    <property type="evidence" value="ECO:0007669"/>
    <property type="project" value="TreeGrafter"/>
</dbReference>
<evidence type="ECO:0000313" key="14">
    <source>
        <dbReference type="EMBL" id="CAB4702228.1"/>
    </source>
</evidence>
<comment type="function">
    <text evidence="11">Mediates influx of magnesium ions. Alternates between open and closed states. Activated by low cytoplasmic Mg(2+) levels. Inactive when cytoplasmic Mg(2+) levels are high.</text>
</comment>
<organism evidence="17">
    <name type="scientific">freshwater metagenome</name>
    <dbReference type="NCBI Taxonomy" id="449393"/>
    <lineage>
        <taxon>unclassified sequences</taxon>
        <taxon>metagenomes</taxon>
        <taxon>ecological metagenomes</taxon>
    </lineage>
</organism>
<sequence length="296" mass="33947">MISEQTYGSTTWIDVVDPTADDLDALDHRYGLDDRTFDEGHRRAARPTMQRFADHAYVVAFSGGLAEIDMYVGDDWFVTIRRHDDEEHEWDPSTARTRVERLGSEANSGMMLATVIEELVDGYFDSTDVLEDRLESIEDRIFGEPLQAERQVQADLFTVRRRLLELRRAVIPLREVLSALLRKEVQWVDGEALVVIRDTFDKLLRAVDIVDELRELVGNAVDAHLAVMSNQMNLVMKQLTAWGSIVFGATLIAGIYGMNFTNMPELSWYWGYPFALGLMTVLSFGLYRAFKRRDWL</sequence>
<keyword evidence="5 12" id="KW-0812">Transmembrane</keyword>
<keyword evidence="3" id="KW-0813">Transport</keyword>
<dbReference type="EMBL" id="CAFBOL010000029">
    <property type="protein sequence ID" value="CAB4988788.1"/>
    <property type="molecule type" value="Genomic_DNA"/>
</dbReference>
<evidence type="ECO:0000313" key="13">
    <source>
        <dbReference type="EMBL" id="CAB4365220.1"/>
    </source>
</evidence>
<evidence type="ECO:0000313" key="15">
    <source>
        <dbReference type="EMBL" id="CAB4834743.1"/>
    </source>
</evidence>
<dbReference type="FunFam" id="1.20.58.340:FF:000004">
    <property type="entry name" value="Magnesium transport protein CorA"/>
    <property type="match status" value="1"/>
</dbReference>
<dbReference type="InterPro" id="IPR045861">
    <property type="entry name" value="CorA_cytoplasmic_dom"/>
</dbReference>
<evidence type="ECO:0000256" key="3">
    <source>
        <dbReference type="ARBA" id="ARBA00022448"/>
    </source>
</evidence>
<dbReference type="Pfam" id="PF01544">
    <property type="entry name" value="CorA"/>
    <property type="match status" value="1"/>
</dbReference>
<evidence type="ECO:0000256" key="2">
    <source>
        <dbReference type="ARBA" id="ARBA00009765"/>
    </source>
</evidence>
<reference evidence="17" key="1">
    <citation type="submission" date="2020-05" db="EMBL/GenBank/DDBJ databases">
        <authorList>
            <person name="Chiriac C."/>
            <person name="Salcher M."/>
            <person name="Ghai R."/>
            <person name="Kavagutti S V."/>
        </authorList>
    </citation>
    <scope>NUCLEOTIDE SEQUENCE</scope>
</reference>
<dbReference type="EMBL" id="CAESGF010000026">
    <property type="protein sequence ID" value="CAB4365220.1"/>
    <property type="molecule type" value="Genomic_DNA"/>
</dbReference>
<comment type="similarity">
    <text evidence="2">Belongs to the CorA metal ion transporter (MIT) (TC 1.A.35) family.</text>
</comment>
<protein>
    <submittedName>
        <fullName evidence="17">Unannotated protein</fullName>
    </submittedName>
</protein>
<comment type="subcellular location">
    <subcellularLocation>
        <location evidence="1">Cell membrane</location>
        <topology evidence="1">Multi-pass membrane protein</topology>
    </subcellularLocation>
</comment>
<dbReference type="CDD" id="cd12822">
    <property type="entry name" value="TmCorA-like"/>
    <property type="match status" value="1"/>
</dbReference>
<dbReference type="EMBL" id="CAEZYF010000001">
    <property type="protein sequence ID" value="CAB4702228.1"/>
    <property type="molecule type" value="Genomic_DNA"/>
</dbReference>
<dbReference type="InterPro" id="IPR002523">
    <property type="entry name" value="MgTranspt_CorA/ZnTranspt_ZntB"/>
</dbReference>
<feature type="transmembrane region" description="Helical" evidence="12">
    <location>
        <begin position="239"/>
        <end position="258"/>
    </location>
</feature>
<keyword evidence="9 12" id="KW-0472">Membrane</keyword>
<evidence type="ECO:0000256" key="7">
    <source>
        <dbReference type="ARBA" id="ARBA00022989"/>
    </source>
</evidence>
<dbReference type="EMBL" id="CAFBMT010000010">
    <property type="protein sequence ID" value="CAB4938475.1"/>
    <property type="molecule type" value="Genomic_DNA"/>
</dbReference>
<dbReference type="EMBL" id="CAFAAV010000270">
    <property type="protein sequence ID" value="CAB4834743.1"/>
    <property type="molecule type" value="Genomic_DNA"/>
</dbReference>
<evidence type="ECO:0000313" key="17">
    <source>
        <dbReference type="EMBL" id="CAB4938475.1"/>
    </source>
</evidence>
<dbReference type="GO" id="GO:0015095">
    <property type="term" value="F:magnesium ion transmembrane transporter activity"/>
    <property type="evidence" value="ECO:0007669"/>
    <property type="project" value="TreeGrafter"/>
</dbReference>
<keyword evidence="7 12" id="KW-1133">Transmembrane helix</keyword>
<keyword evidence="6" id="KW-0460">Magnesium</keyword>
<dbReference type="Gene3D" id="3.30.460.20">
    <property type="entry name" value="CorA soluble domain-like"/>
    <property type="match status" value="1"/>
</dbReference>
<evidence type="ECO:0000313" key="18">
    <source>
        <dbReference type="EMBL" id="CAB4988788.1"/>
    </source>
</evidence>
<accession>A0A6J7J5D8</accession>
<gene>
    <name evidence="14" type="ORF">UFOPK2656_00128</name>
    <name evidence="15" type="ORF">UFOPK3099_02592</name>
    <name evidence="16" type="ORF">UFOPK3267_02385</name>
    <name evidence="17" type="ORF">UFOPK3651_01978</name>
    <name evidence="18" type="ORF">UFOPK3931_01342</name>
    <name evidence="13" type="ORF">UFOPK4189_02969</name>
</gene>
<dbReference type="InterPro" id="IPR045863">
    <property type="entry name" value="CorA_TM1_TM2"/>
</dbReference>
<feature type="transmembrane region" description="Helical" evidence="12">
    <location>
        <begin position="270"/>
        <end position="290"/>
    </location>
</feature>
<keyword evidence="4" id="KW-1003">Cell membrane</keyword>
<dbReference type="EMBL" id="CAFBIY010000166">
    <property type="protein sequence ID" value="CAB4852863.1"/>
    <property type="molecule type" value="Genomic_DNA"/>
</dbReference>
<dbReference type="GO" id="GO:0000287">
    <property type="term" value="F:magnesium ion binding"/>
    <property type="evidence" value="ECO:0007669"/>
    <property type="project" value="TreeGrafter"/>
</dbReference>
<dbReference type="PANTHER" id="PTHR46494">
    <property type="entry name" value="CORA FAMILY METAL ION TRANSPORTER (EUROFUNG)"/>
    <property type="match status" value="1"/>
</dbReference>
<comment type="catalytic activity">
    <reaction evidence="10">
        <text>Mg(2+)(in) = Mg(2+)(out)</text>
        <dbReference type="Rhea" id="RHEA:29827"/>
        <dbReference type="ChEBI" id="CHEBI:18420"/>
    </reaction>
</comment>
<evidence type="ECO:0000256" key="1">
    <source>
        <dbReference type="ARBA" id="ARBA00004651"/>
    </source>
</evidence>
<evidence type="ECO:0000256" key="5">
    <source>
        <dbReference type="ARBA" id="ARBA00022692"/>
    </source>
</evidence>
<proteinExistence type="inferred from homology"/>
<evidence type="ECO:0000256" key="8">
    <source>
        <dbReference type="ARBA" id="ARBA00023065"/>
    </source>
</evidence>
<evidence type="ECO:0000256" key="6">
    <source>
        <dbReference type="ARBA" id="ARBA00022842"/>
    </source>
</evidence>
<evidence type="ECO:0000256" key="11">
    <source>
        <dbReference type="ARBA" id="ARBA00045497"/>
    </source>
</evidence>
<dbReference type="GO" id="GO:0005886">
    <property type="term" value="C:plasma membrane"/>
    <property type="evidence" value="ECO:0007669"/>
    <property type="project" value="UniProtKB-SubCell"/>
</dbReference>
<name>A0A6J7J5D8_9ZZZZ</name>
<dbReference type="SUPFAM" id="SSF144083">
    <property type="entry name" value="Magnesium transport protein CorA, transmembrane region"/>
    <property type="match status" value="1"/>
</dbReference>
<dbReference type="PANTHER" id="PTHR46494:SF1">
    <property type="entry name" value="CORA FAMILY METAL ION TRANSPORTER (EUROFUNG)"/>
    <property type="match status" value="1"/>
</dbReference>
<evidence type="ECO:0000313" key="16">
    <source>
        <dbReference type="EMBL" id="CAB4852863.1"/>
    </source>
</evidence>
<evidence type="ECO:0000256" key="12">
    <source>
        <dbReference type="SAM" id="Phobius"/>
    </source>
</evidence>
<evidence type="ECO:0000256" key="9">
    <source>
        <dbReference type="ARBA" id="ARBA00023136"/>
    </source>
</evidence>
<evidence type="ECO:0000256" key="10">
    <source>
        <dbReference type="ARBA" id="ARBA00034269"/>
    </source>
</evidence>
<dbReference type="SUPFAM" id="SSF143865">
    <property type="entry name" value="CorA soluble domain-like"/>
    <property type="match status" value="1"/>
</dbReference>
<dbReference type="AlphaFoldDB" id="A0A6J7J5D8"/>
<dbReference type="GO" id="GO:0050897">
    <property type="term" value="F:cobalt ion binding"/>
    <property type="evidence" value="ECO:0007669"/>
    <property type="project" value="TreeGrafter"/>
</dbReference>